<evidence type="ECO:0000313" key="2">
    <source>
        <dbReference type="Proteomes" id="UP001058098"/>
    </source>
</evidence>
<dbReference type="Proteomes" id="UP001058098">
    <property type="component" value="Chromosome"/>
</dbReference>
<organism evidence="1 2">
    <name type="scientific">Mesorhizobium onobrychidis</name>
    <dbReference type="NCBI Taxonomy" id="2775404"/>
    <lineage>
        <taxon>Bacteria</taxon>
        <taxon>Pseudomonadati</taxon>
        <taxon>Pseudomonadota</taxon>
        <taxon>Alphaproteobacteria</taxon>
        <taxon>Hyphomicrobiales</taxon>
        <taxon>Phyllobacteriaceae</taxon>
        <taxon>Mesorhizobium</taxon>
    </lineage>
</organism>
<evidence type="ECO:0000313" key="1">
    <source>
        <dbReference type="EMBL" id="UVC15541.1"/>
    </source>
</evidence>
<dbReference type="EMBL" id="CP062229">
    <property type="protein sequence ID" value="UVC15541.1"/>
    <property type="molecule type" value="Genomic_DNA"/>
</dbReference>
<name>A0ABY5QWF5_9HYPH</name>
<evidence type="ECO:0008006" key="3">
    <source>
        <dbReference type="Google" id="ProtNLM"/>
    </source>
</evidence>
<proteinExistence type="predicted"/>
<protein>
    <recommendedName>
        <fullName evidence="3">DUF982 domain-containing protein</fullName>
    </recommendedName>
</protein>
<sequence length="133" mass="14059">MSRLTAVKASNPQQGHLHATLDQMTGEKAGEMAELMWNLICGLLTSPTSPLGSTKFRQIISDCGHCLSSSPESSRRRGFFAAVAASLSAVRLTKRAADEKPCVRRAGADGAAGDTAARGAMTEISLQEELARI</sequence>
<reference evidence="1" key="1">
    <citation type="submission" date="2020-09" db="EMBL/GenBank/DDBJ databases">
        <title>Rhizobia associated with sainfoin plants.</title>
        <authorList>
            <person name="Asharfi S."/>
            <person name="Kuzmanovic N."/>
            <person name="Bunk B."/>
            <person name="Sproeer C."/>
            <person name="Becker M."/>
            <person name="Thuenen T."/>
        </authorList>
    </citation>
    <scope>NUCLEOTIDE SEQUENCE</scope>
    <source>
        <strain evidence="1">OM4</strain>
    </source>
</reference>
<accession>A0ABY5QWF5</accession>
<gene>
    <name evidence="1" type="ORF">IHQ72_34875</name>
</gene>
<dbReference type="RefSeq" id="WP_258120463.1">
    <property type="nucleotide sequence ID" value="NZ_CP062229.1"/>
</dbReference>
<keyword evidence="2" id="KW-1185">Reference proteome</keyword>